<dbReference type="SUPFAM" id="SSF55486">
    <property type="entry name" value="Metalloproteases ('zincins'), catalytic domain"/>
    <property type="match status" value="1"/>
</dbReference>
<evidence type="ECO:0000313" key="7">
    <source>
        <dbReference type="EMBL" id="CAE6500306.1"/>
    </source>
</evidence>
<evidence type="ECO:0000313" key="8">
    <source>
        <dbReference type="Proteomes" id="UP000655759"/>
    </source>
</evidence>
<dbReference type="SMART" id="SM00028">
    <property type="entry name" value="TPR"/>
    <property type="match status" value="3"/>
</dbReference>
<dbReference type="InterPro" id="IPR011990">
    <property type="entry name" value="TPR-like_helical_dom_sf"/>
</dbReference>
<keyword evidence="2" id="KW-0479">Metal-binding</keyword>
<dbReference type="Proteomes" id="UP000655759">
    <property type="component" value="Unassembled WGS sequence"/>
</dbReference>
<keyword evidence="1" id="KW-0645">Protease</keyword>
<dbReference type="GO" id="GO:0006508">
    <property type="term" value="P:proteolysis"/>
    <property type="evidence" value="ECO:0007669"/>
    <property type="project" value="UniProtKB-KW"/>
</dbReference>
<keyword evidence="5" id="KW-0802">TPR repeat</keyword>
<gene>
    <name evidence="7" type="ORF">NUZ5A_50998</name>
</gene>
<dbReference type="RefSeq" id="WP_205100259.1">
    <property type="nucleotide sequence ID" value="NZ_CAJNAQ010000005.1"/>
</dbReference>
<dbReference type="InterPro" id="IPR019734">
    <property type="entry name" value="TPR_rpt"/>
</dbReference>
<dbReference type="GO" id="GO:0031012">
    <property type="term" value="C:extracellular matrix"/>
    <property type="evidence" value="ECO:0007669"/>
    <property type="project" value="InterPro"/>
</dbReference>
<protein>
    <submittedName>
        <fullName evidence="7">TPR repeat-containing protein</fullName>
    </submittedName>
</protein>
<reference evidence="7" key="1">
    <citation type="submission" date="2021-02" db="EMBL/GenBank/DDBJ databases">
        <authorList>
            <person name="Han P."/>
        </authorList>
    </citation>
    <scope>NUCLEOTIDE SEQUENCE</scope>
    <source>
        <strain evidence="7">Candidatus Nitrosotenuis uzonensis 5A</strain>
    </source>
</reference>
<dbReference type="SUPFAM" id="SSF48452">
    <property type="entry name" value="TPR-like"/>
    <property type="match status" value="1"/>
</dbReference>
<dbReference type="Pfam" id="PF13181">
    <property type="entry name" value="TPR_8"/>
    <property type="match status" value="1"/>
</dbReference>
<sequence length="474" mass="53240">MHHVLVFLLVASLLFAVPHAAVAQDKAEAERLYKESMSKFSKGDYTGAISGFDKILGMFPDHTQTLRMKAVAESNLGYHEKSMINFYKVLQKEPDNVHAIVGLGVGFGNFAEYAEAKKYFERALQLAPSNTVVRNYNEYADKVIAKYPYKPTEKPPVVEPLKSSQIPSWVKNNAKWWAEGQIGDKDFVNGIEYLIREKIIHISGLPQATSSGEAVPQWVKSTASWWAGGQITQSDFVKGIQYLVETGIITVDPANLQRQDPQKVAELEAFEKYVRKVAQTVASEKRYIEYPNPSGDVIKKFLRDYTKWNFDQQIQAGNQHFPDPTYEVIDGTYIIHYKLFVNVQPSGLPLDHVSTLDQSIAYWESRNFTTSDGNPARVKFTYTDAREQATVWVTWVVRNLGEGVLGHANLGKGVAEVALGDYSCDGSFQLYDVDTVEMIMRHELGHTIGLGHSSDPNSIMYPSLSPRYAYCLLG</sequence>
<dbReference type="AlphaFoldDB" id="A0A812F3N3"/>
<organism evidence="7 8">
    <name type="scientific">Candidatus Nitrosotenuis uzonensis</name>
    <dbReference type="NCBI Taxonomy" id="1407055"/>
    <lineage>
        <taxon>Archaea</taxon>
        <taxon>Nitrososphaerota</taxon>
        <taxon>Candidatus Nitrosotenuis</taxon>
    </lineage>
</organism>
<keyword evidence="4" id="KW-0862">Zinc</keyword>
<evidence type="ECO:0000256" key="5">
    <source>
        <dbReference type="PROSITE-ProRule" id="PRU00339"/>
    </source>
</evidence>
<dbReference type="Gene3D" id="1.25.40.10">
    <property type="entry name" value="Tetratricopeptide repeat domain"/>
    <property type="match status" value="1"/>
</dbReference>
<dbReference type="InterPro" id="IPR001818">
    <property type="entry name" value="Pept_M10_metallopeptidase"/>
</dbReference>
<dbReference type="Gene3D" id="3.40.390.10">
    <property type="entry name" value="Collagenase (Catalytic Domain)"/>
    <property type="match status" value="1"/>
</dbReference>
<evidence type="ECO:0000256" key="1">
    <source>
        <dbReference type="ARBA" id="ARBA00022670"/>
    </source>
</evidence>
<proteinExistence type="predicted"/>
<dbReference type="EMBL" id="CAJNAQ010000005">
    <property type="protein sequence ID" value="CAE6500306.1"/>
    <property type="molecule type" value="Genomic_DNA"/>
</dbReference>
<accession>A0A812F3N3</accession>
<name>A0A812F3N3_9ARCH</name>
<dbReference type="GO" id="GO:0008270">
    <property type="term" value="F:zinc ion binding"/>
    <property type="evidence" value="ECO:0007669"/>
    <property type="project" value="InterPro"/>
</dbReference>
<evidence type="ECO:0000256" key="3">
    <source>
        <dbReference type="ARBA" id="ARBA00022801"/>
    </source>
</evidence>
<evidence type="ECO:0000256" key="4">
    <source>
        <dbReference type="ARBA" id="ARBA00022833"/>
    </source>
</evidence>
<dbReference type="InterPro" id="IPR024079">
    <property type="entry name" value="MetalloPept_cat_dom_sf"/>
</dbReference>
<keyword evidence="3" id="KW-0378">Hydrolase</keyword>
<dbReference type="PROSITE" id="PS50005">
    <property type="entry name" value="TPR"/>
    <property type="match status" value="1"/>
</dbReference>
<comment type="caution">
    <text evidence="7">The sequence shown here is derived from an EMBL/GenBank/DDBJ whole genome shotgun (WGS) entry which is preliminary data.</text>
</comment>
<dbReference type="Pfam" id="PF00413">
    <property type="entry name" value="Peptidase_M10"/>
    <property type="match status" value="1"/>
</dbReference>
<evidence type="ECO:0000259" key="6">
    <source>
        <dbReference type="Pfam" id="PF00413"/>
    </source>
</evidence>
<feature type="domain" description="Peptidase M10 metallopeptidase" evidence="6">
    <location>
        <begin position="435"/>
        <end position="465"/>
    </location>
</feature>
<dbReference type="GO" id="GO:0004222">
    <property type="term" value="F:metalloendopeptidase activity"/>
    <property type="evidence" value="ECO:0007669"/>
    <property type="project" value="InterPro"/>
</dbReference>
<evidence type="ECO:0000256" key="2">
    <source>
        <dbReference type="ARBA" id="ARBA00022723"/>
    </source>
</evidence>
<feature type="repeat" description="TPR" evidence="5">
    <location>
        <begin position="97"/>
        <end position="130"/>
    </location>
</feature>